<organism evidence="1 2">
    <name type="scientific">Entomophthora muscae</name>
    <dbReference type="NCBI Taxonomy" id="34485"/>
    <lineage>
        <taxon>Eukaryota</taxon>
        <taxon>Fungi</taxon>
        <taxon>Fungi incertae sedis</taxon>
        <taxon>Zoopagomycota</taxon>
        <taxon>Entomophthoromycotina</taxon>
        <taxon>Entomophthoromycetes</taxon>
        <taxon>Entomophthorales</taxon>
        <taxon>Entomophthoraceae</taxon>
        <taxon>Entomophthora</taxon>
    </lineage>
</organism>
<sequence>MERSGSSINPEDRSTMDQSIKLYNSFEEQRAFNNLASSYSISKEDYMAPQSGAFLKNVTRGTNDLQEDSHHVNFQLLDASNCFDGDFSKKAQNFPFYQANTNSLFGIDQTPPGSGALNYNIGTSYDGFLIDPTLNPYNQEDTNSQSQIAYNFSNNGFQLDGNYLNYLNTPVFFGAGPPPPTPATPFLLSDSALRKHIHSQVASAPTPTSALSPFGIEQLSLESFLPPPALPSNGISFDSSLYTHALSLGMILDANHFETNIEACSSSRSCNAVPLVSDVSGGQKSKPVALSRGTKIIPYSEMGKSSNSLASKAASENALRDSNFQDFQDFGQLPFGASADKNCASFPQRLKRVPSNPKTSSQYDELKSGNKLKRPKQKALVRKLLPLLQGQAIITPKPPKPQLTEAYAPKSSSRLSNLPPDAIAELKTKSNYQLLREGKTQVLGLDFSDGPSFDRRRIAHKDAERTRRKQQGEQFQVLQKTLHGLSEKTSKIDILCLAQETISSNASAIESQAAQIKEILSQFCPQGVQPDFPPELIKWMNPSGG</sequence>
<proteinExistence type="predicted"/>
<name>A0ACC2SX04_9FUNG</name>
<accession>A0ACC2SX04</accession>
<dbReference type="Proteomes" id="UP001165960">
    <property type="component" value="Unassembled WGS sequence"/>
</dbReference>
<comment type="caution">
    <text evidence="1">The sequence shown here is derived from an EMBL/GenBank/DDBJ whole genome shotgun (WGS) entry which is preliminary data.</text>
</comment>
<evidence type="ECO:0000313" key="2">
    <source>
        <dbReference type="Proteomes" id="UP001165960"/>
    </source>
</evidence>
<reference evidence="1" key="1">
    <citation type="submission" date="2022-04" db="EMBL/GenBank/DDBJ databases">
        <title>Genome of the entomopathogenic fungus Entomophthora muscae.</title>
        <authorList>
            <person name="Elya C."/>
            <person name="Lovett B.R."/>
            <person name="Lee E."/>
            <person name="Macias A.M."/>
            <person name="Hajek A.E."/>
            <person name="De Bivort B.L."/>
            <person name="Kasson M.T."/>
            <person name="De Fine Licht H.H."/>
            <person name="Stajich J.E."/>
        </authorList>
    </citation>
    <scope>NUCLEOTIDE SEQUENCE</scope>
    <source>
        <strain evidence="1">Berkeley</strain>
    </source>
</reference>
<keyword evidence="2" id="KW-1185">Reference proteome</keyword>
<evidence type="ECO:0000313" key="1">
    <source>
        <dbReference type="EMBL" id="KAJ9066939.1"/>
    </source>
</evidence>
<dbReference type="EMBL" id="QTSX02004272">
    <property type="protein sequence ID" value="KAJ9066939.1"/>
    <property type="molecule type" value="Genomic_DNA"/>
</dbReference>
<gene>
    <name evidence="1" type="ORF">DSO57_1004702</name>
</gene>
<protein>
    <submittedName>
        <fullName evidence="1">Uncharacterized protein</fullName>
    </submittedName>
</protein>